<name>A0A0C9XLI4_9AGAR</name>
<dbReference type="EMBL" id="KN838593">
    <property type="protein sequence ID" value="KIK02404.1"/>
    <property type="molecule type" value="Genomic_DNA"/>
</dbReference>
<dbReference type="OrthoDB" id="20729at2759"/>
<feature type="compositionally biased region" description="Basic residues" evidence="3">
    <location>
        <begin position="669"/>
        <end position="678"/>
    </location>
</feature>
<dbReference type="GO" id="GO:0005634">
    <property type="term" value="C:nucleus"/>
    <property type="evidence" value="ECO:0007669"/>
    <property type="project" value="UniProtKB-SubCell"/>
</dbReference>
<feature type="compositionally biased region" description="Polar residues" evidence="3">
    <location>
        <begin position="609"/>
        <end position="630"/>
    </location>
</feature>
<dbReference type="AlphaFoldDB" id="A0A0C9XLI4"/>
<dbReference type="Pfam" id="PF13934">
    <property type="entry name" value="ELYS"/>
    <property type="match status" value="1"/>
</dbReference>
<protein>
    <recommendedName>
        <fullName evidence="4">ELYS-like domain-containing protein</fullName>
    </recommendedName>
</protein>
<sequence length="813" mass="88377">MEDDSVQIIRGSPLINYFDVSPTGFAWRQPRPQQIEARRAAMSDRLLFDILLTSGAIRDADLIYPPTDPQGLQRLLDAIGSSQYDALKKNCLVYFLLKWHQDGREEKFGKACCIPPQFTMLADAYWHLDSGIDVPRAVTLLSDARLNRDYASKILQAISLAPDPAPLIRRYVRTAKPSLTEPIDLDMYLLALAESSLLEAWQFQKTFNDTDFMRPRLFEKLLEWVVTPEPRPAALTMLISLPLSPFEEGLLHSYAQDPPASIKSSNAAILQDLVCVRLIQAGRHSEAIKLDRQFSSSSATSQNLKATQDRKKMVQDLYAALTSAERAQLDAELNSAENPTPAAPPRPVNGSANVAADITMSQSWEDVRPTDALNQSTSSIQNVRAPDLNGSISKQSGAPRFGGPISMNHARLPQPVNAAPLLPITSTTITKPASGSSSIPAPRKSLVFPATAPLTPSLLGPSPSSSKQPRHSLNSLSGVGSRMLGTFGGTSSPESGLKFPPLGSSTNGTGVAQPINFTPSGSRQNAFYQPPQPAKTNGVKRPFGDLSVSPERPNPLVSMDQQSDNEVMEVDERREKEPHTNGTANGHTTRPDEANVVLDFSVFGKTRGKTTSAPERRAASQNHQNELSASQRKRLPPGAFLDDDDTHEDEDDEPPQREQEEQQQQPSNQKRKSARTSKRTTDAPVKPTRTTTRQTKKREPVGSFPGALSDNDNDNEEEGEGEGEEQDHVMPLPGPPLSTAAPGKAAARLTRKARSSASMSDVGDGETGDGVKTRRRSSRLTTTGSVGDLEAPVKTRKGTSRSGTTVASKKKRS</sequence>
<reference evidence="5 6" key="1">
    <citation type="submission" date="2014-04" db="EMBL/GenBank/DDBJ databases">
        <authorList>
            <consortium name="DOE Joint Genome Institute"/>
            <person name="Kuo A."/>
            <person name="Kohler A."/>
            <person name="Nagy L.G."/>
            <person name="Floudas D."/>
            <person name="Copeland A."/>
            <person name="Barry K.W."/>
            <person name="Cichocki N."/>
            <person name="Veneault-Fourrey C."/>
            <person name="LaButti K."/>
            <person name="Lindquist E.A."/>
            <person name="Lipzen A."/>
            <person name="Lundell T."/>
            <person name="Morin E."/>
            <person name="Murat C."/>
            <person name="Sun H."/>
            <person name="Tunlid A."/>
            <person name="Henrissat B."/>
            <person name="Grigoriev I.V."/>
            <person name="Hibbett D.S."/>
            <person name="Martin F."/>
            <person name="Nordberg H.P."/>
            <person name="Cantor M.N."/>
            <person name="Hua S.X."/>
        </authorList>
    </citation>
    <scope>NUCLEOTIDE SEQUENCE [LARGE SCALE GENOMIC DNA]</scope>
    <source>
        <strain evidence="5 6">LaAM-08-1</strain>
    </source>
</reference>
<reference evidence="6" key="2">
    <citation type="submission" date="2015-01" db="EMBL/GenBank/DDBJ databases">
        <title>Evolutionary Origins and Diversification of the Mycorrhizal Mutualists.</title>
        <authorList>
            <consortium name="DOE Joint Genome Institute"/>
            <consortium name="Mycorrhizal Genomics Consortium"/>
            <person name="Kohler A."/>
            <person name="Kuo A."/>
            <person name="Nagy L.G."/>
            <person name="Floudas D."/>
            <person name="Copeland A."/>
            <person name="Barry K.W."/>
            <person name="Cichocki N."/>
            <person name="Veneault-Fourrey C."/>
            <person name="LaButti K."/>
            <person name="Lindquist E.A."/>
            <person name="Lipzen A."/>
            <person name="Lundell T."/>
            <person name="Morin E."/>
            <person name="Murat C."/>
            <person name="Riley R."/>
            <person name="Ohm R."/>
            <person name="Sun H."/>
            <person name="Tunlid A."/>
            <person name="Henrissat B."/>
            <person name="Grigoriev I.V."/>
            <person name="Hibbett D.S."/>
            <person name="Martin F."/>
        </authorList>
    </citation>
    <scope>NUCLEOTIDE SEQUENCE [LARGE SCALE GENOMIC DNA]</scope>
    <source>
        <strain evidence="6">LaAM-08-1</strain>
    </source>
</reference>
<feature type="compositionally biased region" description="Basic and acidic residues" evidence="3">
    <location>
        <begin position="570"/>
        <end position="579"/>
    </location>
</feature>
<evidence type="ECO:0000313" key="6">
    <source>
        <dbReference type="Proteomes" id="UP000054477"/>
    </source>
</evidence>
<accession>A0A0C9XLI4</accession>
<feature type="compositionally biased region" description="Acidic residues" evidence="3">
    <location>
        <begin position="641"/>
        <end position="653"/>
    </location>
</feature>
<evidence type="ECO:0000313" key="5">
    <source>
        <dbReference type="EMBL" id="KIK02404.1"/>
    </source>
</evidence>
<feature type="domain" description="ELYS-like" evidence="4">
    <location>
        <begin position="45"/>
        <end position="257"/>
    </location>
</feature>
<evidence type="ECO:0000259" key="4">
    <source>
        <dbReference type="Pfam" id="PF13934"/>
    </source>
</evidence>
<feature type="region of interest" description="Disordered" evidence="3">
    <location>
        <begin position="457"/>
        <end position="813"/>
    </location>
</feature>
<keyword evidence="2" id="KW-0539">Nucleus</keyword>
<evidence type="ECO:0000256" key="3">
    <source>
        <dbReference type="SAM" id="MobiDB-lite"/>
    </source>
</evidence>
<dbReference type="STRING" id="1095629.A0A0C9XLI4"/>
<dbReference type="InterPro" id="IPR025151">
    <property type="entry name" value="ELYS_dom"/>
</dbReference>
<comment type="subcellular location">
    <subcellularLocation>
        <location evidence="1">Nucleus</location>
    </subcellularLocation>
</comment>
<evidence type="ECO:0000256" key="1">
    <source>
        <dbReference type="ARBA" id="ARBA00004123"/>
    </source>
</evidence>
<gene>
    <name evidence="5" type="ORF">K443DRAFT_677645</name>
</gene>
<feature type="compositionally biased region" description="Polar residues" evidence="3">
    <location>
        <begin position="503"/>
        <end position="527"/>
    </location>
</feature>
<evidence type="ECO:0000256" key="2">
    <source>
        <dbReference type="ARBA" id="ARBA00023242"/>
    </source>
</evidence>
<feature type="compositionally biased region" description="Acidic residues" evidence="3">
    <location>
        <begin position="711"/>
        <end position="725"/>
    </location>
</feature>
<organism evidence="5 6">
    <name type="scientific">Laccaria amethystina LaAM-08-1</name>
    <dbReference type="NCBI Taxonomy" id="1095629"/>
    <lineage>
        <taxon>Eukaryota</taxon>
        <taxon>Fungi</taxon>
        <taxon>Dikarya</taxon>
        <taxon>Basidiomycota</taxon>
        <taxon>Agaricomycotina</taxon>
        <taxon>Agaricomycetes</taxon>
        <taxon>Agaricomycetidae</taxon>
        <taxon>Agaricales</taxon>
        <taxon>Agaricineae</taxon>
        <taxon>Hydnangiaceae</taxon>
        <taxon>Laccaria</taxon>
    </lineage>
</organism>
<proteinExistence type="predicted"/>
<keyword evidence="6" id="KW-1185">Reference proteome</keyword>
<feature type="compositionally biased region" description="Low complexity" evidence="3">
    <location>
        <begin position="457"/>
        <end position="466"/>
    </location>
</feature>
<dbReference type="HOGENOM" id="CLU_010550_0_0_1"/>
<dbReference type="Proteomes" id="UP000054477">
    <property type="component" value="Unassembled WGS sequence"/>
</dbReference>